<comment type="caution">
    <text evidence="2">The sequence shown here is derived from an EMBL/GenBank/DDBJ whole genome shotgun (WGS) entry which is preliminary data.</text>
</comment>
<evidence type="ECO:0000256" key="1">
    <source>
        <dbReference type="SAM" id="MobiDB-lite"/>
    </source>
</evidence>
<proteinExistence type="predicted"/>
<name>A0AAV3R8H4_LITER</name>
<dbReference type="EMBL" id="BAABME010007893">
    <property type="protein sequence ID" value="GAA0171956.1"/>
    <property type="molecule type" value="Genomic_DNA"/>
</dbReference>
<evidence type="ECO:0000313" key="2">
    <source>
        <dbReference type="EMBL" id="GAA0171956.1"/>
    </source>
</evidence>
<feature type="region of interest" description="Disordered" evidence="1">
    <location>
        <begin position="1"/>
        <end position="82"/>
    </location>
</feature>
<organism evidence="2 3">
    <name type="scientific">Lithospermum erythrorhizon</name>
    <name type="common">Purple gromwell</name>
    <name type="synonym">Lithospermum officinale var. erythrorhizon</name>
    <dbReference type="NCBI Taxonomy" id="34254"/>
    <lineage>
        <taxon>Eukaryota</taxon>
        <taxon>Viridiplantae</taxon>
        <taxon>Streptophyta</taxon>
        <taxon>Embryophyta</taxon>
        <taxon>Tracheophyta</taxon>
        <taxon>Spermatophyta</taxon>
        <taxon>Magnoliopsida</taxon>
        <taxon>eudicotyledons</taxon>
        <taxon>Gunneridae</taxon>
        <taxon>Pentapetalae</taxon>
        <taxon>asterids</taxon>
        <taxon>lamiids</taxon>
        <taxon>Boraginales</taxon>
        <taxon>Boraginaceae</taxon>
        <taxon>Boraginoideae</taxon>
        <taxon>Lithospermeae</taxon>
        <taxon>Lithospermum</taxon>
    </lineage>
</organism>
<dbReference type="Proteomes" id="UP001454036">
    <property type="component" value="Unassembled WGS sequence"/>
</dbReference>
<keyword evidence="3" id="KW-1185">Reference proteome</keyword>
<accession>A0AAV3R8H4</accession>
<evidence type="ECO:0000313" key="3">
    <source>
        <dbReference type="Proteomes" id="UP001454036"/>
    </source>
</evidence>
<gene>
    <name evidence="2" type="ORF">LIER_25876</name>
</gene>
<reference evidence="2 3" key="1">
    <citation type="submission" date="2024-01" db="EMBL/GenBank/DDBJ databases">
        <title>The complete chloroplast genome sequence of Lithospermum erythrorhizon: insights into the phylogenetic relationship among Boraginaceae species and the maternal lineages of purple gromwells.</title>
        <authorList>
            <person name="Okada T."/>
            <person name="Watanabe K."/>
        </authorList>
    </citation>
    <scope>NUCLEOTIDE SEQUENCE [LARGE SCALE GENOMIC DNA]</scope>
</reference>
<sequence>MGLSNGHAKRDWAHPKRIRPMKTTMRLGSPRDDPPNKRIPRVQRAKPSNSKINPNREDNHPQGDNALNLNNPAAQRPEDAPPGMAGLIHIGSRRTLPKGGSSYPPGMAGLIQRLTDQIARSVMDHLRERLPHLRRETPAVSSFVREETYMAHPPIRTNNEPLPGQQNHYEAPVPGTAAPTQATDAVTLLQKQIEALTKRVTGKMRRGTNNAL</sequence>
<protein>
    <submittedName>
        <fullName evidence="2">Uncharacterized protein</fullName>
    </submittedName>
</protein>
<dbReference type="AlphaFoldDB" id="A0AAV3R8H4"/>